<protein>
    <submittedName>
        <fullName evidence="1">Uncharacterized protein</fullName>
    </submittedName>
</protein>
<organism evidence="1 2">
    <name type="scientific">Roridomyces roridus</name>
    <dbReference type="NCBI Taxonomy" id="1738132"/>
    <lineage>
        <taxon>Eukaryota</taxon>
        <taxon>Fungi</taxon>
        <taxon>Dikarya</taxon>
        <taxon>Basidiomycota</taxon>
        <taxon>Agaricomycotina</taxon>
        <taxon>Agaricomycetes</taxon>
        <taxon>Agaricomycetidae</taxon>
        <taxon>Agaricales</taxon>
        <taxon>Marasmiineae</taxon>
        <taxon>Mycenaceae</taxon>
        <taxon>Roridomyces</taxon>
    </lineage>
</organism>
<gene>
    <name evidence="1" type="ORF">FB45DRAFT_860004</name>
</gene>
<sequence length="128" mass="13687">MDASPSFGLPSAPVSPASLAHLLASNSAPDALESHIASAHIAELEKHRVLVEKVPRLHIGSLAQLIEAHTAILSLLRRLPNELLAEIFKLAIREAISCIDQYGVGMHTARLRVTAVKLTARDGYGPSN</sequence>
<proteinExistence type="predicted"/>
<dbReference type="AlphaFoldDB" id="A0AAD7CDK8"/>
<dbReference type="EMBL" id="JARKIF010000002">
    <property type="protein sequence ID" value="KAJ7646495.1"/>
    <property type="molecule type" value="Genomic_DNA"/>
</dbReference>
<evidence type="ECO:0000313" key="2">
    <source>
        <dbReference type="Proteomes" id="UP001221142"/>
    </source>
</evidence>
<dbReference type="Proteomes" id="UP001221142">
    <property type="component" value="Unassembled WGS sequence"/>
</dbReference>
<evidence type="ECO:0000313" key="1">
    <source>
        <dbReference type="EMBL" id="KAJ7646495.1"/>
    </source>
</evidence>
<comment type="caution">
    <text evidence="1">The sequence shown here is derived from an EMBL/GenBank/DDBJ whole genome shotgun (WGS) entry which is preliminary data.</text>
</comment>
<accession>A0AAD7CDK8</accession>
<reference evidence="1" key="1">
    <citation type="submission" date="2023-03" db="EMBL/GenBank/DDBJ databases">
        <title>Massive genome expansion in bonnet fungi (Mycena s.s.) driven by repeated elements and novel gene families across ecological guilds.</title>
        <authorList>
            <consortium name="Lawrence Berkeley National Laboratory"/>
            <person name="Harder C.B."/>
            <person name="Miyauchi S."/>
            <person name="Viragh M."/>
            <person name="Kuo A."/>
            <person name="Thoen E."/>
            <person name="Andreopoulos B."/>
            <person name="Lu D."/>
            <person name="Skrede I."/>
            <person name="Drula E."/>
            <person name="Henrissat B."/>
            <person name="Morin E."/>
            <person name="Kohler A."/>
            <person name="Barry K."/>
            <person name="LaButti K."/>
            <person name="Morin E."/>
            <person name="Salamov A."/>
            <person name="Lipzen A."/>
            <person name="Mereny Z."/>
            <person name="Hegedus B."/>
            <person name="Baldrian P."/>
            <person name="Stursova M."/>
            <person name="Weitz H."/>
            <person name="Taylor A."/>
            <person name="Grigoriev I.V."/>
            <person name="Nagy L.G."/>
            <person name="Martin F."/>
            <person name="Kauserud H."/>
        </authorList>
    </citation>
    <scope>NUCLEOTIDE SEQUENCE</scope>
    <source>
        <strain evidence="1">9284</strain>
    </source>
</reference>
<name>A0AAD7CDK8_9AGAR</name>
<keyword evidence="2" id="KW-1185">Reference proteome</keyword>